<evidence type="ECO:0000256" key="5">
    <source>
        <dbReference type="ARBA" id="ARBA00022806"/>
    </source>
</evidence>
<feature type="domain" description="Helicase ATP-binding" evidence="10">
    <location>
        <begin position="358"/>
        <end position="568"/>
    </location>
</feature>
<dbReference type="InterPro" id="IPR038718">
    <property type="entry name" value="SNF2-like_sf"/>
</dbReference>
<evidence type="ECO:0000313" key="12">
    <source>
        <dbReference type="EMBL" id="TMS40069.1"/>
    </source>
</evidence>
<evidence type="ECO:0000259" key="10">
    <source>
        <dbReference type="PROSITE" id="PS51192"/>
    </source>
</evidence>
<evidence type="ECO:0008006" key="14">
    <source>
        <dbReference type="Google" id="ProtNLM"/>
    </source>
</evidence>
<dbReference type="InterPro" id="IPR001650">
    <property type="entry name" value="Helicase_C-like"/>
</dbReference>
<dbReference type="GO" id="GO:0005634">
    <property type="term" value="C:nucleus"/>
    <property type="evidence" value="ECO:0007669"/>
    <property type="project" value="UniProtKB-SubCell"/>
</dbReference>
<dbReference type="STRING" id="34508.A0A4U8V4M6"/>
<evidence type="ECO:0000256" key="4">
    <source>
        <dbReference type="ARBA" id="ARBA00022801"/>
    </source>
</evidence>
<sequence length="1172" mass="133123">MTEEADGNSPRPVGGCPNFGAERSGGDSDADWSRAAAAPARGSSRLIPLPRRSEGAKSSQYFRNELPRPPPKGSPIELDQCRAYKDMAESQELATRGLSSDDSDDGDPFNVDLQGSTKGHKRKRLRHVLDEQAIASNAAAQAEKERTERLRKLREQQELEDRRRREIRSLETPSPPSDSPPRPLVVEEPEILFLSVTKPSPSPQPNVITISQQGPSHFQQNPPTTQNEREYQNYVGHNVVPRRVPPPIPSMGGTPASQSFRVVAGPSAPPFPLPTKEDSNEKDLWRLVRRTRDTESTRTQPRKNADLESMAVNSFGNLRVSEVDRDVVFPAHLTGLLKPHQVAGIRFMYDNVVESTQVYESSEGFGCILAHNMGLGKTLQVITFTHIFHEATPGKRIAIVVPVNTIQNWADEYDKWYPENWNGSPCRKFPIFVMGDSVKSRASRAKLLDEWCQKKGVLIIGYEMIRILKESPEYIKNRIKAKAFIDERTLESQLRQVDYEYEIITRCLTSPGPDLVICDEGHRIKNLKTDTSNVLKDMNTKRRIVLTGYPVQNNLGEYYCMVDYVRPGFLGTKKQFAGIFERPIANGNCIDSTPADVSLAMKRIHVLTKILRPFVQRKGPALLKVSLPPCTEYVVYVNKSPIQRYLYREFFYRACTELNNNGTAKFNPLKAYAICVRIWNHPDLLKKALLVDRGKREKAFERKKKEMESRKRARNSELSLPPNGDSFGFFDGSMGDFSRPTSVRQDLNYEEVEDITLERGALEWAQNAFDDGYIAGVVENSSKMRVAFELIDAATALGDKILFFSQSVLTLDLVETLLKARMLKLPEGRTDEWSKGKTYLRFDGGTKGSDRQDLIKRYNGDSSVKLFLISTKAGSLGVNLVSANRVIIFDVSWNPCHDAQAICRIYRFGQTKNTFVYRLVMDNSMERTIYKRQISKQGMQVRVVDEKSVDANVKTNEIQKLMVYDERLDLEIKLHDPDQWDIQDSVLRHVTRQFTCEFAERPELHEANIILRDDELTEEEKWEAERWFEEEVQKVERQDLDRASRVARDLANQHQAQMRNMYPNNGLTYLPPLPQFAQNDNNVPKVSMPYPPTPMMPPSMPVAAPTFDPYGRMNNGGYRFPQGPETSSAWGNDSYSAAEDRLRGHNGCHDSMAGQPAAYVLHHHHGLYVRVQ</sequence>
<keyword evidence="7" id="KW-0238">DNA-binding</keyword>
<dbReference type="SMART" id="SM00487">
    <property type="entry name" value="DEXDc"/>
    <property type="match status" value="1"/>
</dbReference>
<dbReference type="GO" id="GO:0003677">
    <property type="term" value="F:DNA binding"/>
    <property type="evidence" value="ECO:0007669"/>
    <property type="project" value="UniProtKB-KW"/>
</dbReference>
<dbReference type="InterPro" id="IPR027417">
    <property type="entry name" value="P-loop_NTPase"/>
</dbReference>
<dbReference type="InterPro" id="IPR044574">
    <property type="entry name" value="ARIP4-like"/>
</dbReference>
<evidence type="ECO:0000256" key="6">
    <source>
        <dbReference type="ARBA" id="ARBA00022840"/>
    </source>
</evidence>
<dbReference type="GO" id="GO:0004386">
    <property type="term" value="F:helicase activity"/>
    <property type="evidence" value="ECO:0007669"/>
    <property type="project" value="UniProtKB-KW"/>
</dbReference>
<dbReference type="OrthoDB" id="2020972at2759"/>
<feature type="compositionally biased region" description="Pro residues" evidence="9">
    <location>
        <begin position="173"/>
        <end position="183"/>
    </location>
</feature>
<dbReference type="AlphaFoldDB" id="A0A4U8V4M6"/>
<evidence type="ECO:0000259" key="11">
    <source>
        <dbReference type="PROSITE" id="PS51194"/>
    </source>
</evidence>
<comment type="subcellular location">
    <subcellularLocation>
        <location evidence="1">Nucleus</location>
    </subcellularLocation>
</comment>
<dbReference type="Gene3D" id="3.40.50.10810">
    <property type="entry name" value="Tandem AAA-ATPase domain"/>
    <property type="match status" value="1"/>
</dbReference>
<keyword evidence="6" id="KW-0067">ATP-binding</keyword>
<reference evidence="12 13" key="2">
    <citation type="journal article" date="2019" name="G3 (Bethesda)">
        <title>Hybrid Assembly of the Genome of the Entomopathogenic Nematode Steinernema carpocapsae Identifies the X-Chromosome.</title>
        <authorList>
            <person name="Serra L."/>
            <person name="Macchietto M."/>
            <person name="Macias-Munoz A."/>
            <person name="McGill C.J."/>
            <person name="Rodriguez I.M."/>
            <person name="Rodriguez B."/>
            <person name="Murad R."/>
            <person name="Mortazavi A."/>
        </authorList>
    </citation>
    <scope>NUCLEOTIDE SEQUENCE [LARGE SCALE GENOMIC DNA]</scope>
    <source>
        <strain evidence="12 13">ALL</strain>
    </source>
</reference>
<keyword evidence="5" id="KW-0347">Helicase</keyword>
<protein>
    <recommendedName>
        <fullName evidence="14">Helicase ATP-binding domain-containing protein</fullName>
    </recommendedName>
</protein>
<dbReference type="Proteomes" id="UP000298663">
    <property type="component" value="Chromosome X"/>
</dbReference>
<comment type="similarity">
    <text evidence="2">Belongs to the SNF2/RAD54 helicase family.</text>
</comment>
<feature type="compositionally biased region" description="Basic and acidic residues" evidence="9">
    <location>
        <begin position="142"/>
        <end position="169"/>
    </location>
</feature>
<gene>
    <name evidence="12" type="ORF">L596_006496</name>
</gene>
<keyword evidence="13" id="KW-1185">Reference proteome</keyword>
<keyword evidence="4" id="KW-0378">Hydrolase</keyword>
<evidence type="ECO:0000313" key="13">
    <source>
        <dbReference type="Proteomes" id="UP000298663"/>
    </source>
</evidence>
<keyword evidence="3" id="KW-0547">Nucleotide-binding</keyword>
<dbReference type="EMBL" id="CM016762">
    <property type="protein sequence ID" value="TMS40069.1"/>
    <property type="molecule type" value="Genomic_DNA"/>
</dbReference>
<dbReference type="CDD" id="cd18793">
    <property type="entry name" value="SF2_C_SNF"/>
    <property type="match status" value="1"/>
</dbReference>
<dbReference type="PROSITE" id="PS51192">
    <property type="entry name" value="HELICASE_ATP_BIND_1"/>
    <property type="match status" value="1"/>
</dbReference>
<evidence type="ECO:0000256" key="7">
    <source>
        <dbReference type="ARBA" id="ARBA00023125"/>
    </source>
</evidence>
<name>A0A4U8V4M6_STECR</name>
<feature type="region of interest" description="Disordered" evidence="9">
    <location>
        <begin position="1"/>
        <end position="184"/>
    </location>
</feature>
<feature type="domain" description="Helicase C-terminal" evidence="11">
    <location>
        <begin position="789"/>
        <end position="950"/>
    </location>
</feature>
<feature type="compositionally biased region" description="Basic and acidic residues" evidence="9">
    <location>
        <begin position="79"/>
        <end position="88"/>
    </location>
</feature>
<dbReference type="Gene3D" id="3.40.50.300">
    <property type="entry name" value="P-loop containing nucleotide triphosphate hydrolases"/>
    <property type="match status" value="2"/>
</dbReference>
<dbReference type="PANTHER" id="PTHR45797">
    <property type="entry name" value="RAD54-LIKE"/>
    <property type="match status" value="1"/>
</dbReference>
<dbReference type="Pfam" id="PF00176">
    <property type="entry name" value="SNF2-rel_dom"/>
    <property type="match status" value="1"/>
</dbReference>
<feature type="compositionally biased region" description="Low complexity" evidence="9">
    <location>
        <begin position="33"/>
        <end position="45"/>
    </location>
</feature>
<organism evidence="12 13">
    <name type="scientific">Steinernema carpocapsae</name>
    <name type="common">Entomopathogenic nematode</name>
    <dbReference type="NCBI Taxonomy" id="34508"/>
    <lineage>
        <taxon>Eukaryota</taxon>
        <taxon>Metazoa</taxon>
        <taxon>Ecdysozoa</taxon>
        <taxon>Nematoda</taxon>
        <taxon>Chromadorea</taxon>
        <taxon>Rhabditida</taxon>
        <taxon>Tylenchina</taxon>
        <taxon>Panagrolaimomorpha</taxon>
        <taxon>Strongyloidoidea</taxon>
        <taxon>Steinernematidae</taxon>
        <taxon>Steinernema</taxon>
    </lineage>
</organism>
<dbReference type="Gene3D" id="1.20.120.850">
    <property type="entry name" value="SWI2/SNF2 ATPases, N-terminal domain"/>
    <property type="match status" value="1"/>
</dbReference>
<dbReference type="GO" id="GO:0016887">
    <property type="term" value="F:ATP hydrolysis activity"/>
    <property type="evidence" value="ECO:0007669"/>
    <property type="project" value="InterPro"/>
</dbReference>
<dbReference type="SUPFAM" id="SSF52540">
    <property type="entry name" value="P-loop containing nucleoside triphosphate hydrolases"/>
    <property type="match status" value="2"/>
</dbReference>
<dbReference type="GO" id="GO:0005524">
    <property type="term" value="F:ATP binding"/>
    <property type="evidence" value="ECO:0007669"/>
    <property type="project" value="UniProtKB-KW"/>
</dbReference>
<proteinExistence type="inferred from homology"/>
<evidence type="ECO:0000256" key="1">
    <source>
        <dbReference type="ARBA" id="ARBA00004123"/>
    </source>
</evidence>
<evidence type="ECO:0000256" key="2">
    <source>
        <dbReference type="ARBA" id="ARBA00007025"/>
    </source>
</evidence>
<evidence type="ECO:0000256" key="8">
    <source>
        <dbReference type="ARBA" id="ARBA00023242"/>
    </source>
</evidence>
<dbReference type="PANTHER" id="PTHR45797:SF1">
    <property type="entry name" value="HELICASE ARIP4"/>
    <property type="match status" value="1"/>
</dbReference>
<dbReference type="InterPro" id="IPR014001">
    <property type="entry name" value="Helicase_ATP-bd"/>
</dbReference>
<reference evidence="12 13" key="1">
    <citation type="journal article" date="2015" name="Genome Biol.">
        <title>Comparative genomics of Steinernema reveals deeply conserved gene regulatory networks.</title>
        <authorList>
            <person name="Dillman A.R."/>
            <person name="Macchietto M."/>
            <person name="Porter C.F."/>
            <person name="Rogers A."/>
            <person name="Williams B."/>
            <person name="Antoshechkin I."/>
            <person name="Lee M.M."/>
            <person name="Goodwin Z."/>
            <person name="Lu X."/>
            <person name="Lewis E.E."/>
            <person name="Goodrich-Blair H."/>
            <person name="Stock S.P."/>
            <person name="Adams B.J."/>
            <person name="Sternberg P.W."/>
            <person name="Mortazavi A."/>
        </authorList>
    </citation>
    <scope>NUCLEOTIDE SEQUENCE [LARGE SCALE GENOMIC DNA]</scope>
    <source>
        <strain evidence="12 13">ALL</strain>
    </source>
</reference>
<dbReference type="PROSITE" id="PS51194">
    <property type="entry name" value="HELICASE_CTER"/>
    <property type="match status" value="1"/>
</dbReference>
<dbReference type="Pfam" id="PF00271">
    <property type="entry name" value="Helicase_C"/>
    <property type="match status" value="1"/>
</dbReference>
<evidence type="ECO:0000256" key="9">
    <source>
        <dbReference type="SAM" id="MobiDB-lite"/>
    </source>
</evidence>
<keyword evidence="8" id="KW-0539">Nucleus</keyword>
<evidence type="ECO:0000256" key="3">
    <source>
        <dbReference type="ARBA" id="ARBA00022741"/>
    </source>
</evidence>
<dbReference type="InterPro" id="IPR000330">
    <property type="entry name" value="SNF2_N"/>
</dbReference>
<dbReference type="InterPro" id="IPR049730">
    <property type="entry name" value="SNF2/RAD54-like_C"/>
</dbReference>
<accession>A0A4U8V4M6</accession>
<dbReference type="SMART" id="SM00490">
    <property type="entry name" value="HELICc"/>
    <property type="match status" value="1"/>
</dbReference>